<accession>A0A432VTM3</accession>
<proteinExistence type="predicted"/>
<keyword evidence="2" id="KW-0812">Transmembrane</keyword>
<evidence type="ECO:0000256" key="2">
    <source>
        <dbReference type="SAM" id="Phobius"/>
    </source>
</evidence>
<name>A0A432VTM3_9GAMM</name>
<feature type="transmembrane region" description="Helical" evidence="2">
    <location>
        <begin position="16"/>
        <end position="38"/>
    </location>
</feature>
<sequence>MQYLNLLFRDKKSTGITIAVVLLLLSIGYGIGIGRGIYLEQNYRLLSQQKSDFQRQVYQLEYRNNILTVELDVERAANRSLQQELRLAQDNMVQTRRELAFYQRVVSPELDAEGMTIDSVLVRQLPGSDSYYFRVILLHTVRTQELVRGRLEVFVRGHVDGERRELNLAQLAAAEAGEERDHISFALNYFSLQEGTWTFPGEFTPESMLVRVTSNSGQQTERIYPWSELLRLGEEISDES</sequence>
<dbReference type="Pfam" id="PF20567">
    <property type="entry name" value="DUF6776"/>
    <property type="match status" value="1"/>
</dbReference>
<reference evidence="3 4" key="1">
    <citation type="journal article" date="2011" name="Front. Microbiol.">
        <title>Genomic signatures of strain selection and enhancement in Bacillus atrophaeus var. globigii, a historical biowarfare simulant.</title>
        <authorList>
            <person name="Gibbons H.S."/>
            <person name="Broomall S.M."/>
            <person name="McNew L.A."/>
            <person name="Daligault H."/>
            <person name="Chapman C."/>
            <person name="Bruce D."/>
            <person name="Karavis M."/>
            <person name="Krepps M."/>
            <person name="McGregor P.A."/>
            <person name="Hong C."/>
            <person name="Park K.H."/>
            <person name="Akmal A."/>
            <person name="Feldman A."/>
            <person name="Lin J.S."/>
            <person name="Chang W.E."/>
            <person name="Higgs B.W."/>
            <person name="Demirev P."/>
            <person name="Lindquist J."/>
            <person name="Liem A."/>
            <person name="Fochler E."/>
            <person name="Read T.D."/>
            <person name="Tapia R."/>
            <person name="Johnson S."/>
            <person name="Bishop-Lilly K.A."/>
            <person name="Detter C."/>
            <person name="Han C."/>
            <person name="Sozhamannan S."/>
            <person name="Rosenzweig C.N."/>
            <person name="Skowronski E.W."/>
        </authorList>
    </citation>
    <scope>NUCLEOTIDE SEQUENCE [LARGE SCALE GENOMIC DNA]</scope>
    <source>
        <strain evidence="3 4">AK5</strain>
    </source>
</reference>
<dbReference type="OrthoDB" id="7056878at2"/>
<dbReference type="RefSeq" id="WP_126792555.1">
    <property type="nucleotide sequence ID" value="NZ_PIPI01000004.1"/>
</dbReference>
<dbReference type="AlphaFoldDB" id="A0A432VTM3"/>
<feature type="coiled-coil region" evidence="1">
    <location>
        <begin position="71"/>
        <end position="105"/>
    </location>
</feature>
<organism evidence="3 4">
    <name type="scientific">Aliidiomarina haloalkalitolerans</name>
    <dbReference type="NCBI Taxonomy" id="859059"/>
    <lineage>
        <taxon>Bacteria</taxon>
        <taxon>Pseudomonadati</taxon>
        <taxon>Pseudomonadota</taxon>
        <taxon>Gammaproteobacteria</taxon>
        <taxon>Alteromonadales</taxon>
        <taxon>Idiomarinaceae</taxon>
        <taxon>Aliidiomarina</taxon>
    </lineage>
</organism>
<gene>
    <name evidence="3" type="ORF">CWE06_07020</name>
</gene>
<evidence type="ECO:0000256" key="1">
    <source>
        <dbReference type="SAM" id="Coils"/>
    </source>
</evidence>
<comment type="caution">
    <text evidence="3">The sequence shown here is derived from an EMBL/GenBank/DDBJ whole genome shotgun (WGS) entry which is preliminary data.</text>
</comment>
<keyword evidence="2" id="KW-1133">Transmembrane helix</keyword>
<keyword evidence="4" id="KW-1185">Reference proteome</keyword>
<protein>
    <submittedName>
        <fullName evidence="3">Uncharacterized protein</fullName>
    </submittedName>
</protein>
<keyword evidence="1" id="KW-0175">Coiled coil</keyword>
<keyword evidence="2" id="KW-0472">Membrane</keyword>
<evidence type="ECO:0000313" key="4">
    <source>
        <dbReference type="Proteomes" id="UP000288212"/>
    </source>
</evidence>
<dbReference type="EMBL" id="PIPI01000004">
    <property type="protein sequence ID" value="RUO19783.1"/>
    <property type="molecule type" value="Genomic_DNA"/>
</dbReference>
<dbReference type="Proteomes" id="UP000288212">
    <property type="component" value="Unassembled WGS sequence"/>
</dbReference>
<dbReference type="InterPro" id="IPR046703">
    <property type="entry name" value="DUF6776"/>
</dbReference>
<evidence type="ECO:0000313" key="3">
    <source>
        <dbReference type="EMBL" id="RUO19783.1"/>
    </source>
</evidence>